<reference evidence="1 2" key="1">
    <citation type="submission" date="2020-05" db="EMBL/GenBank/DDBJ databases">
        <title>Gimesia benthica sp. nov., a novel planctomycete isolated from a deep-sea water sample of the Northwest Indian Ocean.</title>
        <authorList>
            <person name="Wang J."/>
            <person name="Ruan C."/>
            <person name="Song L."/>
            <person name="Zhu Y."/>
            <person name="Li A."/>
            <person name="Zheng X."/>
            <person name="Wang L."/>
            <person name="Lu Z."/>
            <person name="Huang Y."/>
            <person name="Du W."/>
            <person name="Zhou Y."/>
            <person name="Huang L."/>
            <person name="Dai X."/>
        </authorList>
    </citation>
    <scope>NUCLEOTIDE SEQUENCE [LARGE SCALE GENOMIC DNA]</scope>
    <source>
        <strain evidence="1 2">YYQ-30</strain>
    </source>
</reference>
<gene>
    <name evidence="1" type="ORF">HMH01_09000</name>
</gene>
<dbReference type="Proteomes" id="UP000572377">
    <property type="component" value="Unassembled WGS sequence"/>
</dbReference>
<evidence type="ECO:0000313" key="1">
    <source>
        <dbReference type="EMBL" id="NNU80572.1"/>
    </source>
</evidence>
<proteinExistence type="predicted"/>
<dbReference type="EMBL" id="JABFBC010000001">
    <property type="protein sequence ID" value="NNU80572.1"/>
    <property type="molecule type" value="Genomic_DNA"/>
</dbReference>
<name>A0A849L2X2_9RHOB</name>
<organism evidence="1 2">
    <name type="scientific">Halovulum dunhuangense</name>
    <dbReference type="NCBI Taxonomy" id="1505036"/>
    <lineage>
        <taxon>Bacteria</taxon>
        <taxon>Pseudomonadati</taxon>
        <taxon>Pseudomonadota</taxon>
        <taxon>Alphaproteobacteria</taxon>
        <taxon>Rhodobacterales</taxon>
        <taxon>Paracoccaceae</taxon>
        <taxon>Halovulum</taxon>
    </lineage>
</organism>
<comment type="caution">
    <text evidence="1">The sequence shown here is derived from an EMBL/GenBank/DDBJ whole genome shotgun (WGS) entry which is preliminary data.</text>
</comment>
<sequence length="91" mass="10018">MGKGELDIDARGLIHEAYRIEGITDPDCRTIFLDWAMGLGAEHDPRAAIRALRDHYGPAHPGHPMNAVLEEGLARAARPARRRKARKRGGA</sequence>
<keyword evidence="2" id="KW-1185">Reference proteome</keyword>
<dbReference type="AlphaFoldDB" id="A0A849L2X2"/>
<accession>A0A849L2X2</accession>
<dbReference type="RefSeq" id="WP_171324450.1">
    <property type="nucleotide sequence ID" value="NZ_JABFBC010000001.1"/>
</dbReference>
<evidence type="ECO:0000313" key="2">
    <source>
        <dbReference type="Proteomes" id="UP000572377"/>
    </source>
</evidence>
<protein>
    <submittedName>
        <fullName evidence="1">Uncharacterized protein</fullName>
    </submittedName>
</protein>